<dbReference type="SUPFAM" id="SSF46767">
    <property type="entry name" value="Methylated DNA-protein cysteine methyltransferase, C-terminal domain"/>
    <property type="match status" value="1"/>
</dbReference>
<evidence type="ECO:0000313" key="3">
    <source>
        <dbReference type="EMBL" id="SEA58547.1"/>
    </source>
</evidence>
<dbReference type="InterPro" id="IPR014048">
    <property type="entry name" value="MethylDNA_cys_MeTrfase_DNA-bd"/>
</dbReference>
<dbReference type="Pfam" id="PF01035">
    <property type="entry name" value="DNA_binding_1"/>
    <property type="match status" value="1"/>
</dbReference>
<evidence type="ECO:0000259" key="2">
    <source>
        <dbReference type="Pfam" id="PF01035"/>
    </source>
</evidence>
<name>A0A1H4CDR7_9ACTO</name>
<evidence type="ECO:0000256" key="1">
    <source>
        <dbReference type="ARBA" id="ARBA00022763"/>
    </source>
</evidence>
<dbReference type="GO" id="GO:0006281">
    <property type="term" value="P:DNA repair"/>
    <property type="evidence" value="ECO:0007669"/>
    <property type="project" value="InterPro"/>
</dbReference>
<dbReference type="PANTHER" id="PTHR42942">
    <property type="entry name" value="6-O-METHYLGUANINE DNA METHYLTRANSFERASE"/>
    <property type="match status" value="1"/>
</dbReference>
<proteinExistence type="predicted"/>
<dbReference type="RefSeq" id="WP_222842454.1">
    <property type="nucleotide sequence ID" value="NZ_FNQV01000012.1"/>
</dbReference>
<keyword evidence="3" id="KW-0489">Methyltransferase</keyword>
<sequence>MSSIEDFPELPGHAERVLDVVNQIPAGRVCTYGLIAECLKDRFGTGSARLVGQVMSRYGGIGPWWRVVRADGTLPRQLRTDALAHYDDEATALVWRHPTKVDLTRALWDPLADA</sequence>
<dbReference type="GO" id="GO:0032259">
    <property type="term" value="P:methylation"/>
    <property type="evidence" value="ECO:0007669"/>
    <property type="project" value="UniProtKB-KW"/>
</dbReference>
<organism evidence="3 4">
    <name type="scientific">Bowdeniella nasicola</name>
    <dbReference type="NCBI Taxonomy" id="208480"/>
    <lineage>
        <taxon>Bacteria</taxon>
        <taxon>Bacillati</taxon>
        <taxon>Actinomycetota</taxon>
        <taxon>Actinomycetes</taxon>
        <taxon>Actinomycetales</taxon>
        <taxon>Actinomycetaceae</taxon>
        <taxon>Bowdeniella</taxon>
    </lineage>
</organism>
<feature type="domain" description="Methylated-DNA-[protein]-cysteine S-methyltransferase DNA binding" evidence="2">
    <location>
        <begin position="15"/>
        <end position="76"/>
    </location>
</feature>
<dbReference type="Gene3D" id="1.10.10.10">
    <property type="entry name" value="Winged helix-like DNA-binding domain superfamily/Winged helix DNA-binding domain"/>
    <property type="match status" value="1"/>
</dbReference>
<accession>A0A1H4CDR7</accession>
<dbReference type="AlphaFoldDB" id="A0A1H4CDR7"/>
<dbReference type="CDD" id="cd06445">
    <property type="entry name" value="ATase"/>
    <property type="match status" value="1"/>
</dbReference>
<evidence type="ECO:0000313" key="4">
    <source>
        <dbReference type="Proteomes" id="UP000199288"/>
    </source>
</evidence>
<reference evidence="4" key="1">
    <citation type="submission" date="2016-10" db="EMBL/GenBank/DDBJ databases">
        <authorList>
            <person name="Varghese N."/>
            <person name="Submissions S."/>
        </authorList>
    </citation>
    <scope>NUCLEOTIDE SEQUENCE [LARGE SCALE GENOMIC DNA]</scope>
    <source>
        <strain evidence="4">KPR-1</strain>
    </source>
</reference>
<dbReference type="EMBL" id="FNQV01000012">
    <property type="protein sequence ID" value="SEA58547.1"/>
    <property type="molecule type" value="Genomic_DNA"/>
</dbReference>
<dbReference type="PANTHER" id="PTHR42942:SF1">
    <property type="entry name" value="ALKYLTRANSFERASE-LIKE PROTEIN 1"/>
    <property type="match status" value="1"/>
</dbReference>
<dbReference type="GO" id="GO:0008168">
    <property type="term" value="F:methyltransferase activity"/>
    <property type="evidence" value="ECO:0007669"/>
    <property type="project" value="UniProtKB-KW"/>
</dbReference>
<keyword evidence="1" id="KW-0227">DNA damage</keyword>
<protein>
    <submittedName>
        <fullName evidence="3">6-O-methylguanine DNA methyltransferase, DNA binding domain</fullName>
    </submittedName>
</protein>
<gene>
    <name evidence="3" type="ORF">SAMN02910418_01940</name>
</gene>
<dbReference type="InterPro" id="IPR052520">
    <property type="entry name" value="ATL_DNA_repair"/>
</dbReference>
<dbReference type="Proteomes" id="UP000199288">
    <property type="component" value="Unassembled WGS sequence"/>
</dbReference>
<dbReference type="InterPro" id="IPR036388">
    <property type="entry name" value="WH-like_DNA-bd_sf"/>
</dbReference>
<dbReference type="InterPro" id="IPR036217">
    <property type="entry name" value="MethylDNA_cys_MeTrfase_DNAb"/>
</dbReference>
<keyword evidence="3" id="KW-0808">Transferase</keyword>
<keyword evidence="4" id="KW-1185">Reference proteome</keyword>